<evidence type="ECO:0000256" key="3">
    <source>
        <dbReference type="ARBA" id="ARBA00022989"/>
    </source>
</evidence>
<feature type="region of interest" description="Disordered" evidence="5">
    <location>
        <begin position="250"/>
        <end position="359"/>
    </location>
</feature>
<evidence type="ECO:0000256" key="6">
    <source>
        <dbReference type="SAM" id="Phobius"/>
    </source>
</evidence>
<feature type="transmembrane region" description="Helical" evidence="6">
    <location>
        <begin position="1223"/>
        <end position="1246"/>
    </location>
</feature>
<reference evidence="8" key="1">
    <citation type="submission" date="2014-11" db="EMBL/GenBank/DDBJ databases">
        <authorList>
            <person name="Otto D Thomas"/>
            <person name="Naeem Raeece"/>
        </authorList>
    </citation>
    <scope>NUCLEOTIDE SEQUENCE</scope>
</reference>
<keyword evidence="2 6" id="KW-0812">Transmembrane</keyword>
<feature type="compositionally biased region" description="Basic and acidic residues" evidence="5">
    <location>
        <begin position="330"/>
        <end position="341"/>
    </location>
</feature>
<proteinExistence type="predicted"/>
<feature type="domain" description="Anoctamin transmembrane" evidence="7">
    <location>
        <begin position="879"/>
        <end position="945"/>
    </location>
</feature>
<evidence type="ECO:0000259" key="7">
    <source>
        <dbReference type="Pfam" id="PF04547"/>
    </source>
</evidence>
<feature type="compositionally biased region" description="Basic residues" evidence="5">
    <location>
        <begin position="612"/>
        <end position="628"/>
    </location>
</feature>
<feature type="transmembrane region" description="Helical" evidence="6">
    <location>
        <begin position="887"/>
        <end position="913"/>
    </location>
</feature>
<dbReference type="PANTHER" id="PTHR12308">
    <property type="entry name" value="ANOCTAMIN"/>
    <property type="match status" value="1"/>
</dbReference>
<dbReference type="Pfam" id="PF04547">
    <property type="entry name" value="Anoctamin"/>
    <property type="match status" value="2"/>
</dbReference>
<keyword evidence="3 6" id="KW-1133">Transmembrane helix</keyword>
<feature type="region of interest" description="Disordered" evidence="5">
    <location>
        <begin position="371"/>
        <end position="405"/>
    </location>
</feature>
<feature type="domain" description="Anoctamin transmembrane" evidence="7">
    <location>
        <begin position="948"/>
        <end position="1347"/>
    </location>
</feature>
<feature type="transmembrane region" description="Helical" evidence="6">
    <location>
        <begin position="1273"/>
        <end position="1303"/>
    </location>
</feature>
<dbReference type="GO" id="GO:0016020">
    <property type="term" value="C:membrane"/>
    <property type="evidence" value="ECO:0007669"/>
    <property type="project" value="UniProtKB-SubCell"/>
</dbReference>
<dbReference type="InterPro" id="IPR020878">
    <property type="entry name" value="RuBisCo_large_chain_AS"/>
</dbReference>
<organism evidence="8">
    <name type="scientific">Chromera velia CCMP2878</name>
    <dbReference type="NCBI Taxonomy" id="1169474"/>
    <lineage>
        <taxon>Eukaryota</taxon>
        <taxon>Sar</taxon>
        <taxon>Alveolata</taxon>
        <taxon>Colpodellida</taxon>
        <taxon>Chromeraceae</taxon>
        <taxon>Chromera</taxon>
    </lineage>
</organism>
<evidence type="ECO:0000256" key="2">
    <source>
        <dbReference type="ARBA" id="ARBA00022692"/>
    </source>
</evidence>
<dbReference type="PANTHER" id="PTHR12308:SF73">
    <property type="entry name" value="ANOCTAMIN"/>
    <property type="match status" value="1"/>
</dbReference>
<feature type="region of interest" description="Disordered" evidence="5">
    <location>
        <begin position="545"/>
        <end position="573"/>
    </location>
</feature>
<feature type="compositionally biased region" description="Basic and acidic residues" evidence="5">
    <location>
        <begin position="153"/>
        <end position="176"/>
    </location>
</feature>
<feature type="compositionally biased region" description="Basic and acidic residues" evidence="5">
    <location>
        <begin position="196"/>
        <end position="213"/>
    </location>
</feature>
<evidence type="ECO:0000256" key="4">
    <source>
        <dbReference type="ARBA" id="ARBA00023136"/>
    </source>
</evidence>
<dbReference type="InterPro" id="IPR049452">
    <property type="entry name" value="Anoctamin_TM"/>
</dbReference>
<evidence type="ECO:0000313" key="8">
    <source>
        <dbReference type="EMBL" id="CEM31724.1"/>
    </source>
</evidence>
<gene>
    <name evidence="8" type="ORF">Cvel_22655</name>
</gene>
<feature type="compositionally biased region" description="Basic and acidic residues" evidence="5">
    <location>
        <begin position="371"/>
        <end position="393"/>
    </location>
</feature>
<dbReference type="PROSITE" id="PS00157">
    <property type="entry name" value="RUBISCO_LARGE"/>
    <property type="match status" value="1"/>
</dbReference>
<comment type="subcellular location">
    <subcellularLocation>
        <location evidence="1">Membrane</location>
        <topology evidence="1">Multi-pass membrane protein</topology>
    </subcellularLocation>
</comment>
<feature type="transmembrane region" description="Helical" evidence="6">
    <location>
        <begin position="952"/>
        <end position="972"/>
    </location>
</feature>
<keyword evidence="4 6" id="KW-0472">Membrane</keyword>
<evidence type="ECO:0000256" key="1">
    <source>
        <dbReference type="ARBA" id="ARBA00004141"/>
    </source>
</evidence>
<feature type="region of interest" description="Disordered" evidence="5">
    <location>
        <begin position="612"/>
        <end position="639"/>
    </location>
</feature>
<dbReference type="VEuPathDB" id="CryptoDB:Cvel_22655"/>
<name>A0A0G4GND7_9ALVE</name>
<dbReference type="EMBL" id="CDMZ01001382">
    <property type="protein sequence ID" value="CEM31724.1"/>
    <property type="molecule type" value="Genomic_DNA"/>
</dbReference>
<feature type="compositionally biased region" description="Basic and acidic residues" evidence="5">
    <location>
        <begin position="629"/>
        <end position="639"/>
    </location>
</feature>
<dbReference type="InterPro" id="IPR007632">
    <property type="entry name" value="Anoctamin"/>
</dbReference>
<dbReference type="GO" id="GO:0005254">
    <property type="term" value="F:chloride channel activity"/>
    <property type="evidence" value="ECO:0007669"/>
    <property type="project" value="TreeGrafter"/>
</dbReference>
<protein>
    <recommendedName>
        <fullName evidence="7">Anoctamin transmembrane domain-containing protein</fullName>
    </recommendedName>
</protein>
<accession>A0A0G4GND7</accession>
<dbReference type="GO" id="GO:0016984">
    <property type="term" value="F:ribulose-bisphosphate carboxylase activity"/>
    <property type="evidence" value="ECO:0007669"/>
    <property type="project" value="InterPro"/>
</dbReference>
<sequence>MLGSPPKRQSTLREKQTLDVPPLLTASELRQCFMGTFDIEAMAQSLKQDELGLGGGEEEVFDHDWQYVLVVPNSVPDPNAKEDERQASVTFAKARTVYEECFKGEEVVEKGLSKQRERFSTELHEFLAAFRALPSASSTKKLRFQSFRFRQGVKDAKAPSSHFEREKDEQGGKKAQDGLAASAQIEPSQPPPQFDASKDATHGAPKPDPKDIKAGGSEDFSVSELLGLRPEEAANLISEGEQAVWEMGLSQKNARRQQAGGKEPKEKIPVAHARPTGDEDSSGGVTEPKEKVPLVATAEGGAAKRLAQSEYPFKPPTREAGPLRVSEVPEDSRLTKSERQASPRVHMQQETKNPGENAASKLKEVLFPSKEEAEEQPKLLEGLPRDPSADKEGTPGVPPTGDTNRNFRDLVARALLTKLTLHLLLDVKVVPSKDRQSVQRRFFDPVSLEPVSADLIPLREAFVEMALRNPGDKDLLEIVQLLEFAAEAFRGLPQDDISRFPSARDFLEWFDLGGRSACEEVRRASEMTSEKREFVRSVADLSEDVEASRQGKARERAGSVEKNAGEGKSKEEALRERFDTLIESGPDGNKPWGDEVTKAQWVEEARRVVEGRRRRREKMGRRGRRRERKKEEGDAQEKRKDAEAFKRYLRFRIAFPSMSIREAVEAVNKLKGQCGHLKHLWEQLGFQKPPEAYVPYSHDPRLRRCWRVHRADPVQEDAPPIMSTFNESSRLELLGQLVERQIAIPYLMQHGLAVAFFPLENVQKFASPRMVFSCNLDSRLWALVCEDERTVKKWRESTNSVQKFVLKAETPEGLKEWHSSGDQQRQLLDELKKAQPFPTSIKAREIAEKIDELPPQNLWGMICGFCQTLVLSLPVDDFRDYFGEKVAIYFAFVSFFVSNLVIAAIVGPPVFVIQWVNRLNLSSQLSLSGDVLNLAFGFFVVLWTTYRQMIRVAIGTFTVMTVVAAAGAVFYFTMLLRSRWAAEVRDAYEDFNEHGGPNPEQSVEAYQLKEQAVLVGTVLDSAAMAIFLNGGQFLSLYLTNWYNMKYKRTFEAVLAIEAFLIEFAVRFSPFFLTAFIKPDIAGCIEVSANFAHVTLKEPEDNPSCQDELQRQLFFAFLIQLSLNLFELAKPLGIHMYKELLNVRTFKKIRRKEVKAALQAGQEVPPLESVCVETQAKEGDEEKAQKGPMASLEFAASRQFSMAVYSDGKLDGAFLDYNELLQQFSYMSLFVVAFPLAPLLSLVYFLLEVKVDAFKIFNLVQRPSPESADSIGPWIFILQTLCAVAAAFNAALLAYVLMACDFLFPRRPPPGRGLFQQPWERHAVFTSLLLIFFVLMFVVMKIVHRVEQKDRIATRRTEKKLAEIQGGGLNFPKDDELAKQLEGKTLKLDGSAPIVSTRRFGLTQWVLESERKSERKRQEISDRIVAEERRHLGLRA</sequence>
<feature type="compositionally biased region" description="Basic and acidic residues" evidence="5">
    <location>
        <begin position="546"/>
        <end position="573"/>
    </location>
</feature>
<feature type="transmembrane region" description="Helical" evidence="6">
    <location>
        <begin position="1012"/>
        <end position="1038"/>
    </location>
</feature>
<dbReference type="PhylomeDB" id="A0A0G4GND7"/>
<dbReference type="GO" id="GO:0015977">
    <property type="term" value="P:carbon fixation"/>
    <property type="evidence" value="ECO:0007669"/>
    <property type="project" value="InterPro"/>
</dbReference>
<feature type="region of interest" description="Disordered" evidence="5">
    <location>
        <begin position="153"/>
        <end position="218"/>
    </location>
</feature>
<feature type="transmembrane region" description="Helical" evidence="6">
    <location>
        <begin position="925"/>
        <end position="945"/>
    </location>
</feature>
<dbReference type="GO" id="GO:0000287">
    <property type="term" value="F:magnesium ion binding"/>
    <property type="evidence" value="ECO:0007669"/>
    <property type="project" value="InterPro"/>
</dbReference>
<feature type="transmembrane region" description="Helical" evidence="6">
    <location>
        <begin position="1323"/>
        <end position="1342"/>
    </location>
</feature>
<feature type="transmembrane region" description="Helical" evidence="6">
    <location>
        <begin position="858"/>
        <end position="875"/>
    </location>
</feature>
<evidence type="ECO:0000256" key="5">
    <source>
        <dbReference type="SAM" id="MobiDB-lite"/>
    </source>
</evidence>